<reference evidence="1 2" key="1">
    <citation type="submission" date="2022-03" db="EMBL/GenBank/DDBJ databases">
        <title>Novel taxa within the pig intestine.</title>
        <authorList>
            <person name="Wylensek D."/>
            <person name="Bishof K."/>
            <person name="Afrizal A."/>
            <person name="Clavel T."/>
        </authorList>
    </citation>
    <scope>NUCLEOTIDE SEQUENCE [LARGE SCALE GENOMIC DNA]</scope>
    <source>
        <strain evidence="1 2">Cla-KB-P134</strain>
    </source>
</reference>
<dbReference type="Gene3D" id="3.10.129.10">
    <property type="entry name" value="Hotdog Thioesterase"/>
    <property type="match status" value="1"/>
</dbReference>
<name>A0ABU4WKU6_9FIRM</name>
<accession>A0ABU4WKU6</accession>
<evidence type="ECO:0000313" key="1">
    <source>
        <dbReference type="EMBL" id="MDX8417187.1"/>
    </source>
</evidence>
<protein>
    <recommendedName>
        <fullName evidence="3">Beta-alanyl-CoA:ammonia lyase</fullName>
    </recommendedName>
</protein>
<dbReference type="Proteomes" id="UP001285244">
    <property type="component" value="Unassembled WGS sequence"/>
</dbReference>
<comment type="caution">
    <text evidence="1">The sequence shown here is derived from an EMBL/GenBank/DDBJ whole genome shotgun (WGS) entry which is preliminary data.</text>
</comment>
<dbReference type="RefSeq" id="WP_320325480.1">
    <property type="nucleotide sequence ID" value="NZ_JALBUS010000005.1"/>
</dbReference>
<proteinExistence type="predicted"/>
<gene>
    <name evidence="1" type="ORF">MOZ64_04945</name>
</gene>
<evidence type="ECO:0000313" key="2">
    <source>
        <dbReference type="Proteomes" id="UP001285244"/>
    </source>
</evidence>
<evidence type="ECO:0008006" key="3">
    <source>
        <dbReference type="Google" id="ProtNLM"/>
    </source>
</evidence>
<dbReference type="EMBL" id="JALBUS010000005">
    <property type="protein sequence ID" value="MDX8417187.1"/>
    <property type="molecule type" value="Genomic_DNA"/>
</dbReference>
<keyword evidence="2" id="KW-1185">Reference proteome</keyword>
<organism evidence="1 2">
    <name type="scientific">Absicoccus intestinalis</name>
    <dbReference type="NCBI Taxonomy" id="2926319"/>
    <lineage>
        <taxon>Bacteria</taxon>
        <taxon>Bacillati</taxon>
        <taxon>Bacillota</taxon>
        <taxon>Erysipelotrichia</taxon>
        <taxon>Erysipelotrichales</taxon>
        <taxon>Erysipelotrichaceae</taxon>
        <taxon>Absicoccus</taxon>
    </lineage>
</organism>
<dbReference type="SUPFAM" id="SSF54637">
    <property type="entry name" value="Thioesterase/thiol ester dehydrase-isomerase"/>
    <property type="match status" value="1"/>
</dbReference>
<dbReference type="InterPro" id="IPR029069">
    <property type="entry name" value="HotDog_dom_sf"/>
</dbReference>
<sequence length="159" mass="18206">MARKTSYLSYNMTTADANNQDGLVPFGRQWDFIGDVETEQMILNDGDESLCLGYRDCKIYENAYVGDMMEYKATMVHVGNTSRDCKIEVFKLATPAYRAGKTNYKPGDMVWFDEPVLCTEGMVRLVVKKHLQRGEQPDGLVKDPWRANEDFPEDEVIEL</sequence>